<evidence type="ECO:0000259" key="1">
    <source>
        <dbReference type="Pfam" id="PF00149"/>
    </source>
</evidence>
<dbReference type="OrthoDB" id="630188at2759"/>
<keyword evidence="3" id="KW-1185">Reference proteome</keyword>
<accession>A0A9Q9EF40</accession>
<dbReference type="SUPFAM" id="SSF56300">
    <property type="entry name" value="Metallo-dependent phosphatases"/>
    <property type="match status" value="1"/>
</dbReference>
<dbReference type="InterPro" id="IPR029052">
    <property type="entry name" value="Metallo-depent_PP-like"/>
</dbReference>
<name>A0A9Q9EF40_9PEZI</name>
<dbReference type="InterPro" id="IPR051693">
    <property type="entry name" value="UPF0046_metallophosphoest"/>
</dbReference>
<feature type="domain" description="Calcineurin-like phosphoesterase" evidence="1">
    <location>
        <begin position="7"/>
        <end position="213"/>
    </location>
</feature>
<evidence type="ECO:0000313" key="3">
    <source>
        <dbReference type="Proteomes" id="UP001056384"/>
    </source>
</evidence>
<dbReference type="GO" id="GO:0016787">
    <property type="term" value="F:hydrolase activity"/>
    <property type="evidence" value="ECO:0007669"/>
    <property type="project" value="InterPro"/>
</dbReference>
<dbReference type="Gene3D" id="3.60.21.10">
    <property type="match status" value="1"/>
</dbReference>
<dbReference type="EMBL" id="CP099418">
    <property type="protein sequence ID" value="USW48540.1"/>
    <property type="molecule type" value="Genomic_DNA"/>
</dbReference>
<dbReference type="Proteomes" id="UP001056384">
    <property type="component" value="Chromosome 1"/>
</dbReference>
<dbReference type="Pfam" id="PF00149">
    <property type="entry name" value="Metallophos"/>
    <property type="match status" value="1"/>
</dbReference>
<proteinExistence type="predicted"/>
<gene>
    <name evidence="2" type="ORF">Slin15195_G018590</name>
</gene>
<sequence>MAATKTRILVFSDTHAEVYRPADYGHLDLVVHCGDLTEGSKLAGYRTTLEMLRQIPASRKLIIAGNHDFTLDAKAYEQILKDSRLSINDAQVREDYGAFGEAESLLRNEEARPSGIVYLEEGNHVVKLTNGAELKIYAGPYTPSKEGGMAFRYHPDTGREWHMNADVDFVITHGPPQGILDLTNDKLRAGDPKLFAAVARTKPAMHCFGHIHTQWGARRVTWRADLGDNPSHFTAIDNSKGAGVIESASALRPGPFESSSDKDEKAVRWQRYRKLGYCVADLIAVPALTNAKETVFINAAIQGHDKDNSQVPWLVELELPK</sequence>
<dbReference type="PANTHER" id="PTHR12905:SF0">
    <property type="entry name" value="CALCINEURIN-LIKE PHOSPHOESTERASE DOMAIN-CONTAINING PROTEIN"/>
    <property type="match status" value="1"/>
</dbReference>
<evidence type="ECO:0000313" key="2">
    <source>
        <dbReference type="EMBL" id="USW48540.1"/>
    </source>
</evidence>
<organism evidence="2 3">
    <name type="scientific">Septoria linicola</name>
    <dbReference type="NCBI Taxonomy" id="215465"/>
    <lineage>
        <taxon>Eukaryota</taxon>
        <taxon>Fungi</taxon>
        <taxon>Dikarya</taxon>
        <taxon>Ascomycota</taxon>
        <taxon>Pezizomycotina</taxon>
        <taxon>Dothideomycetes</taxon>
        <taxon>Dothideomycetidae</taxon>
        <taxon>Mycosphaerellales</taxon>
        <taxon>Mycosphaerellaceae</taxon>
        <taxon>Septoria</taxon>
    </lineage>
</organism>
<protein>
    <submittedName>
        <fullName evidence="2">Calcineurin-like phosphoesterase domain, ApaH type, metallo-dependent phosphatase</fullName>
    </submittedName>
</protein>
<dbReference type="AlphaFoldDB" id="A0A9Q9EF40"/>
<reference evidence="2" key="1">
    <citation type="submission" date="2022-06" db="EMBL/GenBank/DDBJ databases">
        <title>Complete genome sequences of two strains of the flax pathogen Septoria linicola.</title>
        <authorList>
            <person name="Lapalu N."/>
            <person name="Simon A."/>
            <person name="Demenou B."/>
            <person name="Paumier D."/>
            <person name="Guillot M.-P."/>
            <person name="Gout L."/>
            <person name="Valade R."/>
        </authorList>
    </citation>
    <scope>NUCLEOTIDE SEQUENCE</scope>
    <source>
        <strain evidence="2">SE15195</strain>
    </source>
</reference>
<dbReference type="InterPro" id="IPR004843">
    <property type="entry name" value="Calcineurin-like_PHP"/>
</dbReference>
<dbReference type="PANTHER" id="PTHR12905">
    <property type="entry name" value="METALLOPHOSPHOESTERASE"/>
    <property type="match status" value="1"/>
</dbReference>